<feature type="domain" description="Sphingomyelin synthase-like" evidence="8">
    <location>
        <begin position="146"/>
        <end position="208"/>
    </location>
</feature>
<proteinExistence type="predicted"/>
<evidence type="ECO:0000256" key="1">
    <source>
        <dbReference type="ARBA" id="ARBA00004141"/>
    </source>
</evidence>
<keyword evidence="4 7" id="KW-1133">Transmembrane helix</keyword>
<name>A0A6C0BSM1_9ZZZZ</name>
<accession>A0A6C0BSM1</accession>
<dbReference type="GO" id="GO:0005886">
    <property type="term" value="C:plasma membrane"/>
    <property type="evidence" value="ECO:0007669"/>
    <property type="project" value="TreeGrafter"/>
</dbReference>
<keyword evidence="5" id="KW-0443">Lipid metabolism</keyword>
<feature type="transmembrane region" description="Helical" evidence="7">
    <location>
        <begin position="73"/>
        <end position="93"/>
    </location>
</feature>
<protein>
    <recommendedName>
        <fullName evidence="8">Sphingomyelin synthase-like domain-containing protein</fullName>
    </recommendedName>
</protein>
<evidence type="ECO:0000256" key="3">
    <source>
        <dbReference type="ARBA" id="ARBA00022692"/>
    </source>
</evidence>
<comment type="subcellular location">
    <subcellularLocation>
        <location evidence="1">Membrane</location>
        <topology evidence="1">Multi-pass membrane protein</topology>
    </subcellularLocation>
</comment>
<feature type="transmembrane region" description="Helical" evidence="7">
    <location>
        <begin position="193"/>
        <end position="211"/>
    </location>
</feature>
<dbReference type="Pfam" id="PF14360">
    <property type="entry name" value="PAP2_C"/>
    <property type="match status" value="1"/>
</dbReference>
<dbReference type="GO" id="GO:0046513">
    <property type="term" value="P:ceramide biosynthetic process"/>
    <property type="evidence" value="ECO:0007669"/>
    <property type="project" value="TreeGrafter"/>
</dbReference>
<dbReference type="GO" id="GO:0033188">
    <property type="term" value="F:sphingomyelin synthase activity"/>
    <property type="evidence" value="ECO:0007669"/>
    <property type="project" value="TreeGrafter"/>
</dbReference>
<dbReference type="AlphaFoldDB" id="A0A6C0BSM1"/>
<dbReference type="GO" id="GO:0000139">
    <property type="term" value="C:Golgi membrane"/>
    <property type="evidence" value="ECO:0007669"/>
    <property type="project" value="TreeGrafter"/>
</dbReference>
<evidence type="ECO:0000256" key="6">
    <source>
        <dbReference type="ARBA" id="ARBA00023136"/>
    </source>
</evidence>
<keyword evidence="3 7" id="KW-0812">Transmembrane</keyword>
<evidence type="ECO:0000259" key="8">
    <source>
        <dbReference type="Pfam" id="PF14360"/>
    </source>
</evidence>
<dbReference type="PANTHER" id="PTHR21290">
    <property type="entry name" value="SPHINGOMYELIN SYNTHETASE"/>
    <property type="match status" value="1"/>
</dbReference>
<evidence type="ECO:0000313" key="9">
    <source>
        <dbReference type="EMBL" id="QHS94408.1"/>
    </source>
</evidence>
<organism evidence="9">
    <name type="scientific">viral metagenome</name>
    <dbReference type="NCBI Taxonomy" id="1070528"/>
    <lineage>
        <taxon>unclassified sequences</taxon>
        <taxon>metagenomes</taxon>
        <taxon>organismal metagenomes</taxon>
    </lineage>
</organism>
<dbReference type="PANTHER" id="PTHR21290:SF25">
    <property type="entry name" value="SPHINGOMYELIN SYNTHASE-RELATED PROTEIN 1"/>
    <property type="match status" value="1"/>
</dbReference>
<dbReference type="EMBL" id="MN739222">
    <property type="protein sequence ID" value="QHS94408.1"/>
    <property type="molecule type" value="Genomic_DNA"/>
</dbReference>
<evidence type="ECO:0000256" key="5">
    <source>
        <dbReference type="ARBA" id="ARBA00023098"/>
    </source>
</evidence>
<dbReference type="InterPro" id="IPR025749">
    <property type="entry name" value="Sphingomyelin_synth-like_dom"/>
</dbReference>
<evidence type="ECO:0000256" key="2">
    <source>
        <dbReference type="ARBA" id="ARBA00022679"/>
    </source>
</evidence>
<feature type="transmembrane region" description="Helical" evidence="7">
    <location>
        <begin position="17"/>
        <end position="38"/>
    </location>
</feature>
<sequence length="212" mass="24332">MVILFVFLLKLYEKTLYTIKMIIYIILFISLIYLQIIVKKQKIKQKINTPDTVVAPETLSDLGHKMIPSISQFYILHSDIILVSMFLALFILIKSPNTLQDFFKKGSILLLLRSISICLTDLPQINNNDCKLGNQISKIVGGKCTNDYMFSGHTSMTLLISLFIMKELPYLQIPMLSITTIQIYIILATRMHYSIDIFIAILLTYLVYSSSF</sequence>
<dbReference type="InterPro" id="IPR045221">
    <property type="entry name" value="Sphingomyelin_synth-like"/>
</dbReference>
<reference evidence="9" key="1">
    <citation type="journal article" date="2020" name="Nature">
        <title>Giant virus diversity and host interactions through global metagenomics.</title>
        <authorList>
            <person name="Schulz F."/>
            <person name="Roux S."/>
            <person name="Paez-Espino D."/>
            <person name="Jungbluth S."/>
            <person name="Walsh D.A."/>
            <person name="Denef V.J."/>
            <person name="McMahon K.D."/>
            <person name="Konstantinidis K.T."/>
            <person name="Eloe-Fadrosh E.A."/>
            <person name="Kyrpides N.C."/>
            <person name="Woyke T."/>
        </authorList>
    </citation>
    <scope>NUCLEOTIDE SEQUENCE</scope>
    <source>
        <strain evidence="9">GVMAG-M-3300018416-26</strain>
    </source>
</reference>
<dbReference type="GO" id="GO:0047493">
    <property type="term" value="F:ceramide cholinephosphotransferase activity"/>
    <property type="evidence" value="ECO:0007669"/>
    <property type="project" value="TreeGrafter"/>
</dbReference>
<keyword evidence="6 7" id="KW-0472">Membrane</keyword>
<dbReference type="GO" id="GO:0005789">
    <property type="term" value="C:endoplasmic reticulum membrane"/>
    <property type="evidence" value="ECO:0007669"/>
    <property type="project" value="TreeGrafter"/>
</dbReference>
<evidence type="ECO:0000256" key="4">
    <source>
        <dbReference type="ARBA" id="ARBA00022989"/>
    </source>
</evidence>
<keyword evidence="2" id="KW-0808">Transferase</keyword>
<evidence type="ECO:0000256" key="7">
    <source>
        <dbReference type="SAM" id="Phobius"/>
    </source>
</evidence>